<evidence type="ECO:0000256" key="1">
    <source>
        <dbReference type="SAM" id="MobiDB-lite"/>
    </source>
</evidence>
<keyword evidence="3" id="KW-1185">Reference proteome</keyword>
<accession>A0ABU1PUP7</accession>
<dbReference type="EMBL" id="JAVDSG010000001">
    <property type="protein sequence ID" value="MDR6594372.1"/>
    <property type="molecule type" value="Genomic_DNA"/>
</dbReference>
<feature type="region of interest" description="Disordered" evidence="1">
    <location>
        <begin position="97"/>
        <end position="149"/>
    </location>
</feature>
<organism evidence="2 3">
    <name type="scientific">Saccharothrix longispora</name>
    <dbReference type="NCBI Taxonomy" id="33920"/>
    <lineage>
        <taxon>Bacteria</taxon>
        <taxon>Bacillati</taxon>
        <taxon>Actinomycetota</taxon>
        <taxon>Actinomycetes</taxon>
        <taxon>Pseudonocardiales</taxon>
        <taxon>Pseudonocardiaceae</taxon>
        <taxon>Saccharothrix</taxon>
    </lineage>
</organism>
<protein>
    <submittedName>
        <fullName evidence="2">Uncharacterized protein</fullName>
    </submittedName>
</protein>
<reference evidence="2 3" key="1">
    <citation type="submission" date="2023-07" db="EMBL/GenBank/DDBJ databases">
        <title>Sequencing the genomes of 1000 actinobacteria strains.</title>
        <authorList>
            <person name="Klenk H.-P."/>
        </authorList>
    </citation>
    <scope>NUCLEOTIDE SEQUENCE [LARGE SCALE GENOMIC DNA]</scope>
    <source>
        <strain evidence="2 3">DSM 43749</strain>
    </source>
</reference>
<sequence>MRATTDAASRYIAPSRSTSRPDSHSAVASTAQPRMTSPCAATRRRWNAGATTGRWRRWSSLPQVITPLPTNSRAASMNGPPLSNACCSAASTRIAASAPVTRKHCLRPSSSPTTGPESRARSMNPSGSRNNLAACPSTGKAPGSGSRPL</sequence>
<proteinExistence type="predicted"/>
<name>A0ABU1PUP7_9PSEU</name>
<feature type="compositionally biased region" description="Polar residues" evidence="1">
    <location>
        <begin position="108"/>
        <end position="131"/>
    </location>
</feature>
<gene>
    <name evidence="2" type="ORF">J2S66_002756</name>
</gene>
<feature type="compositionally biased region" description="Polar residues" evidence="1">
    <location>
        <begin position="15"/>
        <end position="35"/>
    </location>
</feature>
<evidence type="ECO:0000313" key="3">
    <source>
        <dbReference type="Proteomes" id="UP001268819"/>
    </source>
</evidence>
<dbReference type="Proteomes" id="UP001268819">
    <property type="component" value="Unassembled WGS sequence"/>
</dbReference>
<evidence type="ECO:0000313" key="2">
    <source>
        <dbReference type="EMBL" id="MDR6594372.1"/>
    </source>
</evidence>
<comment type="caution">
    <text evidence="2">The sequence shown here is derived from an EMBL/GenBank/DDBJ whole genome shotgun (WGS) entry which is preliminary data.</text>
</comment>
<feature type="region of interest" description="Disordered" evidence="1">
    <location>
        <begin position="1"/>
        <end position="54"/>
    </location>
</feature>